<dbReference type="InterPro" id="IPR011990">
    <property type="entry name" value="TPR-like_helical_dom_sf"/>
</dbReference>
<dbReference type="PANTHER" id="PTHR35807">
    <property type="entry name" value="TRANSCRIPTIONAL REGULATOR REDD-RELATED"/>
    <property type="match status" value="1"/>
</dbReference>
<dbReference type="SUPFAM" id="SSF48452">
    <property type="entry name" value="TPR-like"/>
    <property type="match status" value="1"/>
</dbReference>
<dbReference type="AlphaFoldDB" id="A0A1E7KG31"/>
<dbReference type="PANTHER" id="PTHR35807:SF1">
    <property type="entry name" value="TRANSCRIPTIONAL REGULATOR REDD"/>
    <property type="match status" value="1"/>
</dbReference>
<dbReference type="EMBL" id="LJGU01000127">
    <property type="protein sequence ID" value="OEV02889.1"/>
    <property type="molecule type" value="Genomic_DNA"/>
</dbReference>
<evidence type="ECO:0000256" key="4">
    <source>
        <dbReference type="ARBA" id="ARBA00023125"/>
    </source>
</evidence>
<dbReference type="SUPFAM" id="SSF46894">
    <property type="entry name" value="C-terminal effector domain of the bipartite response regulators"/>
    <property type="match status" value="1"/>
</dbReference>
<evidence type="ECO:0000256" key="3">
    <source>
        <dbReference type="ARBA" id="ARBA00023015"/>
    </source>
</evidence>
<dbReference type="CDD" id="cd15831">
    <property type="entry name" value="BTAD"/>
    <property type="match status" value="1"/>
</dbReference>
<evidence type="ECO:0000259" key="7">
    <source>
        <dbReference type="PROSITE" id="PS51755"/>
    </source>
</evidence>
<keyword evidence="5" id="KW-0804">Transcription</keyword>
<reference evidence="8 9" key="1">
    <citation type="journal article" date="2016" name="Front. Microbiol.">
        <title>Comparative Genomics Analysis of Streptomyces Species Reveals Their Adaptation to the Marine Environment and Their Diversity at the Genomic Level.</title>
        <authorList>
            <person name="Tian X."/>
            <person name="Zhang Z."/>
            <person name="Yang T."/>
            <person name="Chen M."/>
            <person name="Li J."/>
            <person name="Chen F."/>
            <person name="Yang J."/>
            <person name="Li W."/>
            <person name="Zhang B."/>
            <person name="Zhang Z."/>
            <person name="Wu J."/>
            <person name="Zhang C."/>
            <person name="Long L."/>
            <person name="Xiao J."/>
        </authorList>
    </citation>
    <scope>NUCLEOTIDE SEQUENCE [LARGE SCALE GENOMIC DNA]</scope>
    <source>
        <strain evidence="8 9">SCSIO 02100</strain>
    </source>
</reference>
<dbReference type="Gene3D" id="1.10.10.10">
    <property type="entry name" value="Winged helix-like DNA-binding domain superfamily/Winged helix DNA-binding domain"/>
    <property type="match status" value="1"/>
</dbReference>
<dbReference type="InterPro" id="IPR036388">
    <property type="entry name" value="WH-like_DNA-bd_sf"/>
</dbReference>
<evidence type="ECO:0000256" key="5">
    <source>
        <dbReference type="ARBA" id="ARBA00023163"/>
    </source>
</evidence>
<dbReference type="Pfam" id="PF00486">
    <property type="entry name" value="Trans_reg_C"/>
    <property type="match status" value="1"/>
</dbReference>
<dbReference type="InterPro" id="IPR005158">
    <property type="entry name" value="BTAD"/>
</dbReference>
<keyword evidence="4 6" id="KW-0238">DNA-binding</keyword>
<keyword evidence="9" id="KW-1185">Reference proteome</keyword>
<evidence type="ECO:0000256" key="6">
    <source>
        <dbReference type="PROSITE-ProRule" id="PRU01091"/>
    </source>
</evidence>
<dbReference type="InterPro" id="IPR001867">
    <property type="entry name" value="OmpR/PhoB-type_DNA-bd"/>
</dbReference>
<dbReference type="Pfam" id="PF03704">
    <property type="entry name" value="BTAD"/>
    <property type="match status" value="1"/>
</dbReference>
<dbReference type="SMART" id="SM00862">
    <property type="entry name" value="Trans_reg_C"/>
    <property type="match status" value="1"/>
</dbReference>
<dbReference type="OrthoDB" id="4336084at2"/>
<evidence type="ECO:0000256" key="1">
    <source>
        <dbReference type="ARBA" id="ARBA00005820"/>
    </source>
</evidence>
<dbReference type="PROSITE" id="PS51755">
    <property type="entry name" value="OMPR_PHOB"/>
    <property type="match status" value="1"/>
</dbReference>
<dbReference type="Gene3D" id="1.25.40.10">
    <property type="entry name" value="Tetratricopeptide repeat domain"/>
    <property type="match status" value="1"/>
</dbReference>
<dbReference type="GO" id="GO:0000160">
    <property type="term" value="P:phosphorelay signal transduction system"/>
    <property type="evidence" value="ECO:0007669"/>
    <property type="project" value="UniProtKB-KW"/>
</dbReference>
<sequence length="270" mass="30482">MRYEIVGPLRVVDGDSTTTVSAPKVEMLLAVLLIRSDQIVTNGQLIREIWGEEPPQRDTAGLHVYISQIRKMLKRPGGTPGPVLTRPPGYMLTLESGQLDLHEFERLVKAGRHGISKRDYASATQSLEQALALCRGALLEDTPPGPILQGFQTWLSETRLECMEMLMDSRMELGLHRELISDLYLLSMENPLRETFHRQLMLALHRSDCRGDALRVYQRARRTIHDELGLEPGRALRDMHRAILTADDEDHWTFPASSPVSVTGRDPQLS</sequence>
<dbReference type="STRING" id="1075402.AN216_14125"/>
<dbReference type="SMART" id="SM01043">
    <property type="entry name" value="BTAD"/>
    <property type="match status" value="1"/>
</dbReference>
<proteinExistence type="inferred from homology"/>
<gene>
    <name evidence="8" type="ORF">AN216_14125</name>
</gene>
<dbReference type="PATRIC" id="fig|1075402.3.peg.1720"/>
<dbReference type="InterPro" id="IPR051677">
    <property type="entry name" value="AfsR-DnrI-RedD_regulator"/>
</dbReference>
<keyword evidence="3" id="KW-0805">Transcription regulation</keyword>
<dbReference type="Proteomes" id="UP000176101">
    <property type="component" value="Unassembled WGS sequence"/>
</dbReference>
<organism evidence="8 9">
    <name type="scientific">Streptomyces oceani</name>
    <dbReference type="NCBI Taxonomy" id="1075402"/>
    <lineage>
        <taxon>Bacteria</taxon>
        <taxon>Bacillati</taxon>
        <taxon>Actinomycetota</taxon>
        <taxon>Actinomycetes</taxon>
        <taxon>Kitasatosporales</taxon>
        <taxon>Streptomycetaceae</taxon>
        <taxon>Streptomyces</taxon>
    </lineage>
</organism>
<evidence type="ECO:0000256" key="2">
    <source>
        <dbReference type="ARBA" id="ARBA00023012"/>
    </source>
</evidence>
<protein>
    <recommendedName>
        <fullName evidence="7">OmpR/PhoB-type domain-containing protein</fullName>
    </recommendedName>
</protein>
<keyword evidence="2" id="KW-0902">Two-component regulatory system</keyword>
<dbReference type="GO" id="GO:0003677">
    <property type="term" value="F:DNA binding"/>
    <property type="evidence" value="ECO:0007669"/>
    <property type="project" value="UniProtKB-UniRule"/>
</dbReference>
<feature type="DNA-binding region" description="OmpR/PhoB-type" evidence="6">
    <location>
        <begin position="1"/>
        <end position="94"/>
    </location>
</feature>
<evidence type="ECO:0000313" key="9">
    <source>
        <dbReference type="Proteomes" id="UP000176101"/>
    </source>
</evidence>
<dbReference type="GO" id="GO:0006355">
    <property type="term" value="P:regulation of DNA-templated transcription"/>
    <property type="evidence" value="ECO:0007669"/>
    <property type="project" value="InterPro"/>
</dbReference>
<dbReference type="InterPro" id="IPR016032">
    <property type="entry name" value="Sig_transdc_resp-reg_C-effctor"/>
</dbReference>
<feature type="domain" description="OmpR/PhoB-type" evidence="7">
    <location>
        <begin position="1"/>
        <end position="94"/>
    </location>
</feature>
<comment type="similarity">
    <text evidence="1">Belongs to the AfsR/DnrI/RedD regulatory family.</text>
</comment>
<evidence type="ECO:0000313" key="8">
    <source>
        <dbReference type="EMBL" id="OEV02889.1"/>
    </source>
</evidence>
<accession>A0A1E7KG31</accession>
<comment type="caution">
    <text evidence="8">The sequence shown here is derived from an EMBL/GenBank/DDBJ whole genome shotgun (WGS) entry which is preliminary data.</text>
</comment>
<name>A0A1E7KG31_9ACTN</name>
<dbReference type="RefSeq" id="WP_070197288.1">
    <property type="nucleotide sequence ID" value="NZ_LJGU01000127.1"/>
</dbReference>